<sequence>MEIEYRLTNAQRAAVLALHNERQRVMVAAQETVNDLGEAIEELALVYAEKAGLPIGPGELHFRVDGQGARLIYEEVSPPQDEKK</sequence>
<gene>
    <name evidence="2" type="ORF">MM415A00233_0004</name>
    <name evidence="1" type="ORF">MM415B01817_0010</name>
</gene>
<reference evidence="2" key="1">
    <citation type="submission" date="2020-03" db="EMBL/GenBank/DDBJ databases">
        <title>The deep terrestrial virosphere.</title>
        <authorList>
            <person name="Holmfeldt K."/>
            <person name="Nilsson E."/>
            <person name="Simone D."/>
            <person name="Lopez-Fernandez M."/>
            <person name="Wu X."/>
            <person name="de Brujin I."/>
            <person name="Lundin D."/>
            <person name="Andersson A."/>
            <person name="Bertilsson S."/>
            <person name="Dopson M."/>
        </authorList>
    </citation>
    <scope>NUCLEOTIDE SEQUENCE</scope>
    <source>
        <strain evidence="2">MM415A00233</strain>
        <strain evidence="1">MM415B01817</strain>
    </source>
</reference>
<evidence type="ECO:0000313" key="1">
    <source>
        <dbReference type="EMBL" id="QJA56627.1"/>
    </source>
</evidence>
<accession>A0A6M3KQ78</accession>
<proteinExistence type="predicted"/>
<name>A0A6M3KQ78_9ZZZZ</name>
<organism evidence="2">
    <name type="scientific">viral metagenome</name>
    <dbReference type="NCBI Taxonomy" id="1070528"/>
    <lineage>
        <taxon>unclassified sequences</taxon>
        <taxon>metagenomes</taxon>
        <taxon>organismal metagenomes</taxon>
    </lineage>
</organism>
<dbReference type="EMBL" id="MT141230">
    <property type="protein sequence ID" value="QJA56627.1"/>
    <property type="molecule type" value="Genomic_DNA"/>
</dbReference>
<protein>
    <submittedName>
        <fullName evidence="2">Uncharacterized protein</fullName>
    </submittedName>
</protein>
<dbReference type="EMBL" id="MT142522">
    <property type="protein sequence ID" value="QJA84002.1"/>
    <property type="molecule type" value="Genomic_DNA"/>
</dbReference>
<dbReference type="AlphaFoldDB" id="A0A6M3KQ78"/>
<evidence type="ECO:0000313" key="2">
    <source>
        <dbReference type="EMBL" id="QJA84002.1"/>
    </source>
</evidence>